<dbReference type="SMART" id="SM00862">
    <property type="entry name" value="Trans_reg_C"/>
    <property type="match status" value="1"/>
</dbReference>
<keyword evidence="1 2" id="KW-0238">DNA-binding</keyword>
<dbReference type="InterPro" id="IPR058852">
    <property type="entry name" value="HTH_77"/>
</dbReference>
<dbReference type="Gene3D" id="1.10.10.10">
    <property type="entry name" value="Winged helix-like DNA-binding domain superfamily/Winged helix DNA-binding domain"/>
    <property type="match status" value="1"/>
</dbReference>
<gene>
    <name evidence="4" type="ORF">SAMN05216550_121109</name>
</gene>
<evidence type="ECO:0000259" key="3">
    <source>
        <dbReference type="PROSITE" id="PS51755"/>
    </source>
</evidence>
<accession>A0AAQ1JXG9</accession>
<comment type="caution">
    <text evidence="4">The sequence shown here is derived from an EMBL/GenBank/DDBJ whole genome shotgun (WGS) entry which is preliminary data.</text>
</comment>
<dbReference type="PRINTS" id="PR00364">
    <property type="entry name" value="DISEASERSIST"/>
</dbReference>
<dbReference type="PROSITE" id="PS51755">
    <property type="entry name" value="OMPR_PHOB"/>
    <property type="match status" value="1"/>
</dbReference>
<dbReference type="Proteomes" id="UP000183529">
    <property type="component" value="Unassembled WGS sequence"/>
</dbReference>
<dbReference type="InterPro" id="IPR016032">
    <property type="entry name" value="Sig_transdc_resp-reg_C-effctor"/>
</dbReference>
<dbReference type="SUPFAM" id="SSF46894">
    <property type="entry name" value="C-terminal effector domain of the bipartite response regulators"/>
    <property type="match status" value="1"/>
</dbReference>
<dbReference type="AlphaFoldDB" id="A0AAQ1JXG9"/>
<evidence type="ECO:0000313" key="4">
    <source>
        <dbReference type="EMBL" id="SEK12141.1"/>
    </source>
</evidence>
<name>A0AAQ1JXG9_9BURK</name>
<evidence type="ECO:0000313" key="5">
    <source>
        <dbReference type="Proteomes" id="UP000183529"/>
    </source>
</evidence>
<organism evidence="4 5">
    <name type="scientific">Paraburkholderia tropica</name>
    <dbReference type="NCBI Taxonomy" id="92647"/>
    <lineage>
        <taxon>Bacteria</taxon>
        <taxon>Pseudomonadati</taxon>
        <taxon>Pseudomonadota</taxon>
        <taxon>Betaproteobacteria</taxon>
        <taxon>Burkholderiales</taxon>
        <taxon>Burkholderiaceae</taxon>
        <taxon>Paraburkholderia</taxon>
    </lineage>
</organism>
<dbReference type="InterPro" id="IPR001867">
    <property type="entry name" value="OmpR/PhoB-type_DNA-bd"/>
</dbReference>
<feature type="DNA-binding region" description="OmpR/PhoB-type" evidence="2">
    <location>
        <begin position="19"/>
        <end position="114"/>
    </location>
</feature>
<dbReference type="GO" id="GO:0006355">
    <property type="term" value="P:regulation of DNA-templated transcription"/>
    <property type="evidence" value="ECO:0007669"/>
    <property type="project" value="InterPro"/>
</dbReference>
<dbReference type="CDD" id="cd00383">
    <property type="entry name" value="trans_reg_C"/>
    <property type="match status" value="1"/>
</dbReference>
<evidence type="ECO:0000256" key="1">
    <source>
        <dbReference type="ARBA" id="ARBA00023125"/>
    </source>
</evidence>
<protein>
    <submittedName>
        <fullName evidence="4">Predicted ATPase</fullName>
    </submittedName>
</protein>
<dbReference type="SUPFAM" id="SSF52540">
    <property type="entry name" value="P-loop containing nucleoside triphosphate hydrolases"/>
    <property type="match status" value="1"/>
</dbReference>
<dbReference type="PANTHER" id="PTHR47691">
    <property type="entry name" value="REGULATOR-RELATED"/>
    <property type="match status" value="1"/>
</dbReference>
<feature type="domain" description="OmpR/PhoB-type" evidence="3">
    <location>
        <begin position="19"/>
        <end position="114"/>
    </location>
</feature>
<dbReference type="EMBL" id="FNZM01000021">
    <property type="protein sequence ID" value="SEK12141.1"/>
    <property type="molecule type" value="Genomic_DNA"/>
</dbReference>
<dbReference type="RefSeq" id="WP_074986868.1">
    <property type="nucleotide sequence ID" value="NZ_CADFGN010000016.1"/>
</dbReference>
<dbReference type="InterPro" id="IPR036388">
    <property type="entry name" value="WH-like_DNA-bd_sf"/>
</dbReference>
<dbReference type="PANTHER" id="PTHR47691:SF3">
    <property type="entry name" value="HTH-TYPE TRANSCRIPTIONAL REGULATOR RV0890C-RELATED"/>
    <property type="match status" value="1"/>
</dbReference>
<dbReference type="Pfam" id="PF25872">
    <property type="entry name" value="HTH_77"/>
    <property type="match status" value="1"/>
</dbReference>
<dbReference type="Pfam" id="PF00486">
    <property type="entry name" value="Trans_reg_C"/>
    <property type="match status" value="1"/>
</dbReference>
<dbReference type="GO" id="GO:0000160">
    <property type="term" value="P:phosphorelay signal transduction system"/>
    <property type="evidence" value="ECO:0007669"/>
    <property type="project" value="InterPro"/>
</dbReference>
<dbReference type="GO" id="GO:0003677">
    <property type="term" value="F:DNA binding"/>
    <property type="evidence" value="ECO:0007669"/>
    <property type="project" value="UniProtKB-UniRule"/>
</dbReference>
<sequence>MTSATSELCTFASAHEFGSRFIRFGETELDIGMRVLRQGSRVLELGSRAFDLLATLAQASGRVVHKDELIDSVWPDTIVDENALHVHLSTIRKVIGQDSKLIVTVPRRGYQLIASPSTPVPAANFEDDSQRTLRTAMMPMRPALLGRETAIDVICALMRDTRVLTLAGPGGIGKTSIALEIAHRTSGSNEDDVHFVDVSDQRSLGEVLLAFGEIGPVAREDGEPDLDTTAAMLTRIRGLIVIDNAEHVADPVAQLLERACHSANPPRFLVTSRQPLRIPAETVYRVTPLAVSGEATEPCDANGSPSPAIALFLRRLSHDGRHRVIDDELMTQAAEICRCLDGIPLAIELAASRAAILGLEPVLNNLADPLPYLDGGYRTACARHKSLLASIKWSFDMLESSEQTVFQRLSVFDGAFDAQAASALASDVRMSPTAVMQCVSELVDHSLLDIHFDGAAVTYRLLTPSKSFGRQRLAEAGELATMVERRADYLRSAARSASAQQAVLSPVSFRS</sequence>
<proteinExistence type="predicted"/>
<dbReference type="Gene3D" id="3.40.50.300">
    <property type="entry name" value="P-loop containing nucleotide triphosphate hydrolases"/>
    <property type="match status" value="1"/>
</dbReference>
<dbReference type="InterPro" id="IPR027417">
    <property type="entry name" value="P-loop_NTPase"/>
</dbReference>
<reference evidence="4 5" key="1">
    <citation type="submission" date="2016-10" db="EMBL/GenBank/DDBJ databases">
        <authorList>
            <person name="Varghese N."/>
            <person name="Submissions S."/>
        </authorList>
    </citation>
    <scope>NUCLEOTIDE SEQUENCE [LARGE SCALE GENOMIC DNA]</scope>
    <source>
        <strain evidence="4 5">LMG 22274</strain>
    </source>
</reference>
<evidence type="ECO:0000256" key="2">
    <source>
        <dbReference type="PROSITE-ProRule" id="PRU01091"/>
    </source>
</evidence>